<accession>A0A2N5XRF9</accession>
<evidence type="ECO:0000256" key="1">
    <source>
        <dbReference type="ARBA" id="ARBA00004429"/>
    </source>
</evidence>
<keyword evidence="12" id="KW-1185">Reference proteome</keyword>
<dbReference type="PANTHER" id="PTHR35011">
    <property type="entry name" value="2,3-DIKETO-L-GULONATE TRAP TRANSPORTER SMALL PERMEASE PROTEIN YIAM"/>
    <property type="match status" value="1"/>
</dbReference>
<dbReference type="InterPro" id="IPR007387">
    <property type="entry name" value="TRAP_DctQ"/>
</dbReference>
<protein>
    <recommendedName>
        <fullName evidence="9">TRAP transporter small permease protein</fullName>
    </recommendedName>
</protein>
<dbReference type="OrthoDB" id="7842277at2"/>
<reference evidence="11 12" key="1">
    <citation type="submission" date="2018-01" db="EMBL/GenBank/DDBJ databases">
        <title>The draft genome sequence of Cohaesibacter sp. H1304.</title>
        <authorList>
            <person name="Wang N.-N."/>
            <person name="Du Z.-J."/>
        </authorList>
    </citation>
    <scope>NUCLEOTIDE SEQUENCE [LARGE SCALE GENOMIC DNA]</scope>
    <source>
        <strain evidence="11 12">H1304</strain>
    </source>
</reference>
<evidence type="ECO:0000256" key="2">
    <source>
        <dbReference type="ARBA" id="ARBA00022448"/>
    </source>
</evidence>
<gene>
    <name evidence="11" type="ORF">C0081_11160</name>
</gene>
<dbReference type="GO" id="GO:0015740">
    <property type="term" value="P:C4-dicarboxylate transport"/>
    <property type="evidence" value="ECO:0007669"/>
    <property type="project" value="TreeGrafter"/>
</dbReference>
<feature type="transmembrane region" description="Helical" evidence="9">
    <location>
        <begin position="138"/>
        <end position="156"/>
    </location>
</feature>
<keyword evidence="6 9" id="KW-1133">Transmembrane helix</keyword>
<keyword evidence="3" id="KW-1003">Cell membrane</keyword>
<name>A0A2N5XRF9_9HYPH</name>
<dbReference type="GO" id="GO:0005886">
    <property type="term" value="C:plasma membrane"/>
    <property type="evidence" value="ECO:0007669"/>
    <property type="project" value="UniProtKB-SubCell"/>
</dbReference>
<keyword evidence="7 9" id="KW-0472">Membrane</keyword>
<evidence type="ECO:0000256" key="9">
    <source>
        <dbReference type="RuleBase" id="RU369079"/>
    </source>
</evidence>
<dbReference type="PANTHER" id="PTHR35011:SF2">
    <property type="entry name" value="2,3-DIKETO-L-GULONATE TRAP TRANSPORTER SMALL PERMEASE PROTEIN YIAM"/>
    <property type="match status" value="1"/>
</dbReference>
<feature type="transmembrane region" description="Helical" evidence="9">
    <location>
        <begin position="59"/>
        <end position="77"/>
    </location>
</feature>
<dbReference type="GO" id="GO:0022857">
    <property type="term" value="F:transmembrane transporter activity"/>
    <property type="evidence" value="ECO:0007669"/>
    <property type="project" value="UniProtKB-UniRule"/>
</dbReference>
<keyword evidence="2 9" id="KW-0813">Transport</keyword>
<comment type="subcellular location">
    <subcellularLocation>
        <location evidence="1 9">Cell inner membrane</location>
        <topology evidence="1 9">Multi-pass membrane protein</topology>
    </subcellularLocation>
</comment>
<dbReference type="Pfam" id="PF04290">
    <property type="entry name" value="DctQ"/>
    <property type="match status" value="1"/>
</dbReference>
<comment type="similarity">
    <text evidence="8 9">Belongs to the TRAP transporter small permease family.</text>
</comment>
<evidence type="ECO:0000313" key="12">
    <source>
        <dbReference type="Proteomes" id="UP000234881"/>
    </source>
</evidence>
<comment type="function">
    <text evidence="9">Part of the tripartite ATP-independent periplasmic (TRAP) transport system.</text>
</comment>
<dbReference type="EMBL" id="PKUQ01000021">
    <property type="protein sequence ID" value="PLW77106.1"/>
    <property type="molecule type" value="Genomic_DNA"/>
</dbReference>
<evidence type="ECO:0000256" key="5">
    <source>
        <dbReference type="ARBA" id="ARBA00022692"/>
    </source>
</evidence>
<evidence type="ECO:0000256" key="6">
    <source>
        <dbReference type="ARBA" id="ARBA00022989"/>
    </source>
</evidence>
<organism evidence="11 12">
    <name type="scientific">Cohaesibacter celericrescens</name>
    <dbReference type="NCBI Taxonomy" id="2067669"/>
    <lineage>
        <taxon>Bacteria</taxon>
        <taxon>Pseudomonadati</taxon>
        <taxon>Pseudomonadota</taxon>
        <taxon>Alphaproteobacteria</taxon>
        <taxon>Hyphomicrobiales</taxon>
        <taxon>Cohaesibacteraceae</taxon>
    </lineage>
</organism>
<dbReference type="InterPro" id="IPR055348">
    <property type="entry name" value="DctQ"/>
</dbReference>
<evidence type="ECO:0000256" key="4">
    <source>
        <dbReference type="ARBA" id="ARBA00022519"/>
    </source>
</evidence>
<proteinExistence type="inferred from homology"/>
<sequence>MTGLASANQEHPVLRLEQMLLRGLKMLLTVVFALIFALVTLLVILRYGFNTTIVGGSEATVMLFIYTTCIGASVDIARGKHIRIDALIGLLPSRIQNWLEGFILLLIGVLHCMLFVYSMEWISIVGNSEDPILHIPEGIVEIAIPIGCFFAILFCVTRLTALVLTSCSDPSNNAA</sequence>
<comment type="subunit">
    <text evidence="9">The complex comprises the extracytoplasmic solute receptor protein and the two transmembrane proteins.</text>
</comment>
<evidence type="ECO:0000259" key="10">
    <source>
        <dbReference type="Pfam" id="PF04290"/>
    </source>
</evidence>
<dbReference type="AlphaFoldDB" id="A0A2N5XRF9"/>
<evidence type="ECO:0000256" key="8">
    <source>
        <dbReference type="ARBA" id="ARBA00038436"/>
    </source>
</evidence>
<evidence type="ECO:0000256" key="3">
    <source>
        <dbReference type="ARBA" id="ARBA00022475"/>
    </source>
</evidence>
<feature type="domain" description="Tripartite ATP-independent periplasmic transporters DctQ component" evidence="10">
    <location>
        <begin position="35"/>
        <end position="161"/>
    </location>
</feature>
<dbReference type="RefSeq" id="WP_101533915.1">
    <property type="nucleotide sequence ID" value="NZ_PKUQ01000021.1"/>
</dbReference>
<dbReference type="Proteomes" id="UP000234881">
    <property type="component" value="Unassembled WGS sequence"/>
</dbReference>
<evidence type="ECO:0000256" key="7">
    <source>
        <dbReference type="ARBA" id="ARBA00023136"/>
    </source>
</evidence>
<keyword evidence="5 9" id="KW-0812">Transmembrane</keyword>
<feature type="transmembrane region" description="Helical" evidence="9">
    <location>
        <begin position="26"/>
        <end position="47"/>
    </location>
</feature>
<feature type="transmembrane region" description="Helical" evidence="9">
    <location>
        <begin position="98"/>
        <end position="118"/>
    </location>
</feature>
<keyword evidence="4 9" id="KW-0997">Cell inner membrane</keyword>
<evidence type="ECO:0000313" key="11">
    <source>
        <dbReference type="EMBL" id="PLW77106.1"/>
    </source>
</evidence>
<comment type="caution">
    <text evidence="11">The sequence shown here is derived from an EMBL/GenBank/DDBJ whole genome shotgun (WGS) entry which is preliminary data.</text>
</comment>